<protein>
    <submittedName>
        <fullName evidence="1">Uncharacterized protein</fullName>
    </submittedName>
</protein>
<gene>
    <name evidence="1" type="ORF">PV08_12017</name>
</gene>
<reference evidence="1 2" key="1">
    <citation type="submission" date="2015-01" db="EMBL/GenBank/DDBJ databases">
        <title>The Genome Sequence of Exophiala spinifera CBS89968.</title>
        <authorList>
            <consortium name="The Broad Institute Genomics Platform"/>
            <person name="Cuomo C."/>
            <person name="de Hoog S."/>
            <person name="Gorbushina A."/>
            <person name="Stielow B."/>
            <person name="Teixiera M."/>
            <person name="Abouelleil A."/>
            <person name="Chapman S.B."/>
            <person name="Priest M."/>
            <person name="Young S.K."/>
            <person name="Wortman J."/>
            <person name="Nusbaum C."/>
            <person name="Birren B."/>
        </authorList>
    </citation>
    <scope>NUCLEOTIDE SEQUENCE [LARGE SCALE GENOMIC DNA]</scope>
    <source>
        <strain evidence="1 2">CBS 89968</strain>
    </source>
</reference>
<dbReference type="Proteomes" id="UP000053328">
    <property type="component" value="Unassembled WGS sequence"/>
</dbReference>
<dbReference type="OrthoDB" id="3551822at2759"/>
<dbReference type="InterPro" id="IPR036879">
    <property type="entry name" value="TF_MADSbox_sf"/>
</dbReference>
<accession>A0A0D2ASN2</accession>
<evidence type="ECO:0000313" key="2">
    <source>
        <dbReference type="Proteomes" id="UP000053328"/>
    </source>
</evidence>
<organism evidence="1 2">
    <name type="scientific">Exophiala spinifera</name>
    <dbReference type="NCBI Taxonomy" id="91928"/>
    <lineage>
        <taxon>Eukaryota</taxon>
        <taxon>Fungi</taxon>
        <taxon>Dikarya</taxon>
        <taxon>Ascomycota</taxon>
        <taxon>Pezizomycotina</taxon>
        <taxon>Eurotiomycetes</taxon>
        <taxon>Chaetothyriomycetidae</taxon>
        <taxon>Chaetothyriales</taxon>
        <taxon>Herpotrichiellaceae</taxon>
        <taxon>Exophiala</taxon>
    </lineage>
</organism>
<dbReference type="SUPFAM" id="SSF55455">
    <property type="entry name" value="SRF-like"/>
    <property type="match status" value="1"/>
</dbReference>
<dbReference type="RefSeq" id="XP_016229949.1">
    <property type="nucleotide sequence ID" value="XM_016386324.1"/>
</dbReference>
<dbReference type="GO" id="GO:0046983">
    <property type="term" value="F:protein dimerization activity"/>
    <property type="evidence" value="ECO:0007669"/>
    <property type="project" value="InterPro"/>
</dbReference>
<evidence type="ECO:0000313" key="1">
    <source>
        <dbReference type="EMBL" id="KIW09733.1"/>
    </source>
</evidence>
<dbReference type="VEuPathDB" id="FungiDB:PV08_12017"/>
<dbReference type="EMBL" id="KN847503">
    <property type="protein sequence ID" value="KIW09733.1"/>
    <property type="molecule type" value="Genomic_DNA"/>
</dbReference>
<dbReference type="HOGENOM" id="CLU_1938180_0_0_1"/>
<sequence length="130" mass="15399">MQLSGIVSESESRLRIQRQNAKRERTRFYRRKKSIFKSGYDLHKQCHAEVYILIRRSGRSYILSCAENDKSPFSDQALVFDPRLLSVIHIRVLTLVQNQCYPVPQWSYPEDFRTPQMERAQEDASCNKEE</sequence>
<dbReference type="GO" id="GO:0045944">
    <property type="term" value="P:positive regulation of transcription by RNA polymerase II"/>
    <property type="evidence" value="ECO:0007669"/>
    <property type="project" value="UniProtKB-ARBA"/>
</dbReference>
<proteinExistence type="predicted"/>
<dbReference type="GO" id="GO:0003677">
    <property type="term" value="F:DNA binding"/>
    <property type="evidence" value="ECO:0007669"/>
    <property type="project" value="InterPro"/>
</dbReference>
<dbReference type="AlphaFoldDB" id="A0A0D2ASN2"/>
<dbReference type="GeneID" id="27339100"/>
<name>A0A0D2ASN2_9EURO</name>
<keyword evidence="2" id="KW-1185">Reference proteome</keyword>